<reference evidence="3" key="1">
    <citation type="journal article" date="2014" name="Int. J. Syst. Evol. Microbiol.">
        <title>Complete genome sequence of Corynebacterium casei LMG S-19264T (=DSM 44701T), isolated from a smear-ripened cheese.</title>
        <authorList>
            <consortium name="US DOE Joint Genome Institute (JGI-PGF)"/>
            <person name="Walter F."/>
            <person name="Albersmeier A."/>
            <person name="Kalinowski J."/>
            <person name="Ruckert C."/>
        </authorList>
    </citation>
    <scope>NUCLEOTIDE SEQUENCE</scope>
    <source>
        <strain evidence="3">CGMCC 1.15322</strain>
    </source>
</reference>
<keyword evidence="4" id="KW-1185">Reference proteome</keyword>
<dbReference type="Proteomes" id="UP000620596">
    <property type="component" value="Unassembled WGS sequence"/>
</dbReference>
<dbReference type="Gene3D" id="3.40.190.10">
    <property type="entry name" value="Periplasmic binding protein-like II"/>
    <property type="match status" value="1"/>
</dbReference>
<dbReference type="PIRSF" id="PIRSF017082">
    <property type="entry name" value="YflP"/>
    <property type="match status" value="1"/>
</dbReference>
<reference evidence="3" key="2">
    <citation type="submission" date="2020-09" db="EMBL/GenBank/DDBJ databases">
        <authorList>
            <person name="Sun Q."/>
            <person name="Zhou Y."/>
        </authorList>
    </citation>
    <scope>NUCLEOTIDE SEQUENCE</scope>
    <source>
        <strain evidence="3">CGMCC 1.15322</strain>
    </source>
</reference>
<feature type="signal peptide" evidence="2">
    <location>
        <begin position="1"/>
        <end position="20"/>
    </location>
</feature>
<dbReference type="PANTHER" id="PTHR42928">
    <property type="entry name" value="TRICARBOXYLATE-BINDING PROTEIN"/>
    <property type="match status" value="1"/>
</dbReference>
<dbReference type="PANTHER" id="PTHR42928:SF5">
    <property type="entry name" value="BLR1237 PROTEIN"/>
    <property type="match status" value="1"/>
</dbReference>
<gene>
    <name evidence="3" type="ORF">GCM10011496_13640</name>
</gene>
<evidence type="ECO:0000256" key="1">
    <source>
        <dbReference type="ARBA" id="ARBA00006987"/>
    </source>
</evidence>
<dbReference type="InterPro" id="IPR042100">
    <property type="entry name" value="Bug_dom1"/>
</dbReference>
<sequence length="322" mass="33930">MKRRSVLLASLLLSSATLVAAQNAWPTRAITMIVPFPPGGLADLVARPVAEAMSRELGQPVVIENKAGAGGGIGMGLTAKAKPDGYTVVLALSSLTVIPEADAVLGRAPMFALNDLRPIARFTADPTVLAVRADSPWKTVKDFVEDAKKRPGAINYGSSGNYGTMHVPMEILSQNAGIKMTHVPFTGAGPAVVALLGGQIDAVSSGPATVLQHVKAGKIRVLGHWGTTQLGALPDAPSLKDAGYIAEYAQWSGLFIPRDTPEPVAQRLRAAAKAAAQDAKVREVILNAGSPVLYQDSPDFEKYVQADSRRMIEVVKRIGKVE</sequence>
<dbReference type="Pfam" id="PF03401">
    <property type="entry name" value="TctC"/>
    <property type="match status" value="1"/>
</dbReference>
<dbReference type="RefSeq" id="WP_188707611.1">
    <property type="nucleotide sequence ID" value="NZ_BMIG01000004.1"/>
</dbReference>
<accession>A0A916SFJ3</accession>
<comment type="caution">
    <text evidence="3">The sequence shown here is derived from an EMBL/GenBank/DDBJ whole genome shotgun (WGS) entry which is preliminary data.</text>
</comment>
<keyword evidence="2" id="KW-0732">Signal</keyword>
<comment type="similarity">
    <text evidence="1">Belongs to the UPF0065 (bug) family.</text>
</comment>
<protein>
    <submittedName>
        <fullName evidence="3">Tat pathway signal protein</fullName>
    </submittedName>
</protein>
<dbReference type="CDD" id="cd07012">
    <property type="entry name" value="PBP2_Bug_TTT"/>
    <property type="match status" value="1"/>
</dbReference>
<name>A0A916SFJ3_9BURK</name>
<feature type="chain" id="PRO_5037471444" evidence="2">
    <location>
        <begin position="21"/>
        <end position="322"/>
    </location>
</feature>
<evidence type="ECO:0000313" key="3">
    <source>
        <dbReference type="EMBL" id="GGA93855.1"/>
    </source>
</evidence>
<dbReference type="Gene3D" id="3.40.190.150">
    <property type="entry name" value="Bordetella uptake gene, domain 1"/>
    <property type="match status" value="1"/>
</dbReference>
<proteinExistence type="inferred from homology"/>
<organism evidence="3 4">
    <name type="scientific">Polaromonas eurypsychrophila</name>
    <dbReference type="NCBI Taxonomy" id="1614635"/>
    <lineage>
        <taxon>Bacteria</taxon>
        <taxon>Pseudomonadati</taxon>
        <taxon>Pseudomonadota</taxon>
        <taxon>Betaproteobacteria</taxon>
        <taxon>Burkholderiales</taxon>
        <taxon>Comamonadaceae</taxon>
        <taxon>Polaromonas</taxon>
    </lineage>
</organism>
<dbReference type="AlphaFoldDB" id="A0A916SFJ3"/>
<dbReference type="EMBL" id="BMIG01000004">
    <property type="protein sequence ID" value="GGA93855.1"/>
    <property type="molecule type" value="Genomic_DNA"/>
</dbReference>
<dbReference type="InterPro" id="IPR005064">
    <property type="entry name" value="BUG"/>
</dbReference>
<evidence type="ECO:0000256" key="2">
    <source>
        <dbReference type="SAM" id="SignalP"/>
    </source>
</evidence>
<dbReference type="SUPFAM" id="SSF53850">
    <property type="entry name" value="Periplasmic binding protein-like II"/>
    <property type="match status" value="1"/>
</dbReference>
<evidence type="ECO:0000313" key="4">
    <source>
        <dbReference type="Proteomes" id="UP000620596"/>
    </source>
</evidence>